<accession>A0A563DE48</accession>
<evidence type="ECO:0000313" key="1">
    <source>
        <dbReference type="EMBL" id="TWP28359.1"/>
    </source>
</evidence>
<gene>
    <name evidence="1" type="ORF">ETU09_06075</name>
</gene>
<dbReference type="RefSeq" id="WP_146292575.1">
    <property type="nucleotide sequence ID" value="NZ_SELH01000019.1"/>
</dbReference>
<name>A0A563DE48_9FLAO</name>
<evidence type="ECO:0000313" key="2">
    <source>
        <dbReference type="Proteomes" id="UP000319499"/>
    </source>
</evidence>
<keyword evidence="2" id="KW-1185">Reference proteome</keyword>
<protein>
    <recommendedName>
        <fullName evidence="3">Type VI secretion system (T6SS), amidase effector protein 4</fullName>
    </recommendedName>
</protein>
<dbReference type="Proteomes" id="UP000319499">
    <property type="component" value="Unassembled WGS sequence"/>
</dbReference>
<dbReference type="Pfam" id="PF14113">
    <property type="entry name" value="Tae4"/>
    <property type="match status" value="1"/>
</dbReference>
<reference evidence="1 2" key="1">
    <citation type="submission" date="2019-02" db="EMBL/GenBank/DDBJ databases">
        <title>Apibacter muscae sp. nov.: a novel member of the house fly microbiota.</title>
        <authorList>
            <person name="Park R."/>
        </authorList>
    </citation>
    <scope>NUCLEOTIDE SEQUENCE [LARGE SCALE GENOMIC DNA]</scope>
    <source>
        <strain evidence="1 2">AL1</strain>
    </source>
</reference>
<proteinExistence type="predicted"/>
<dbReference type="InterPro" id="IPR025562">
    <property type="entry name" value="Tae4"/>
</dbReference>
<dbReference type="OrthoDB" id="1262040at2"/>
<dbReference type="Gene3D" id="3.90.1720.70">
    <property type="match status" value="1"/>
</dbReference>
<comment type="caution">
    <text evidence="1">The sequence shown here is derived from an EMBL/GenBank/DDBJ whole genome shotgun (WGS) entry which is preliminary data.</text>
</comment>
<dbReference type="EMBL" id="SELH01000019">
    <property type="protein sequence ID" value="TWP28359.1"/>
    <property type="molecule type" value="Genomic_DNA"/>
</dbReference>
<organism evidence="1 2">
    <name type="scientific">Apibacter muscae</name>
    <dbReference type="NCBI Taxonomy" id="2509004"/>
    <lineage>
        <taxon>Bacteria</taxon>
        <taxon>Pseudomonadati</taxon>
        <taxon>Bacteroidota</taxon>
        <taxon>Flavobacteriia</taxon>
        <taxon>Flavobacteriales</taxon>
        <taxon>Weeksellaceae</taxon>
        <taxon>Apibacter</taxon>
    </lineage>
</organism>
<evidence type="ECO:0008006" key="3">
    <source>
        <dbReference type="Google" id="ProtNLM"/>
    </source>
</evidence>
<sequence>MAIIALAQGVESPPINPIRPKWSDVYKNYPKKSATEDMFGPDVYKSMYGDDYDLNTHLLDNKYELYNACAAKVSIALVLSGVELKKISGIGVDFYARQGPMKNKGFISTASKMKLWLEKTWGGPYCQWKTSETCPNYSIGEFGLTVENRKGIYVMLAKNPTEFGAGGHVTLWIGGNQKVFGGNHYDKSAKAMYFWELK</sequence>
<dbReference type="AlphaFoldDB" id="A0A563DE48"/>